<organism evidence="3 4">
    <name type="scientific">Sporocytophaga myxococcoides</name>
    <dbReference type="NCBI Taxonomy" id="153721"/>
    <lineage>
        <taxon>Bacteria</taxon>
        <taxon>Pseudomonadati</taxon>
        <taxon>Bacteroidota</taxon>
        <taxon>Cytophagia</taxon>
        <taxon>Cytophagales</taxon>
        <taxon>Cytophagaceae</taxon>
        <taxon>Sporocytophaga</taxon>
    </lineage>
</organism>
<reference evidence="3 4" key="1">
    <citation type="submission" date="2014-09" db="EMBL/GenBank/DDBJ databases">
        <title>Sporocytophaga myxococcoides PG-01 genome sequencing.</title>
        <authorList>
            <person name="Liu L."/>
            <person name="Gao P.J."/>
            <person name="Chen G.J."/>
            <person name="Wang L.S."/>
        </authorList>
    </citation>
    <scope>NUCLEOTIDE SEQUENCE [LARGE SCALE GENOMIC DNA]</scope>
    <source>
        <strain evidence="3 4">PG-01</strain>
    </source>
</reference>
<dbReference type="SUPFAM" id="SSF49899">
    <property type="entry name" value="Concanavalin A-like lectins/glucanases"/>
    <property type="match status" value="3"/>
</dbReference>
<dbReference type="InterPro" id="IPR026444">
    <property type="entry name" value="Secre_tail"/>
</dbReference>
<name>A0A098LNC4_9BACT</name>
<keyword evidence="1" id="KW-0732">Signal</keyword>
<feature type="signal peptide" evidence="1">
    <location>
        <begin position="1"/>
        <end position="19"/>
    </location>
</feature>
<protein>
    <submittedName>
        <fullName evidence="3">5'-nucleotidase</fullName>
    </submittedName>
</protein>
<keyword evidence="4" id="KW-1185">Reference proteome</keyword>
<dbReference type="Pfam" id="PF18962">
    <property type="entry name" value="Por_Secre_tail"/>
    <property type="match status" value="1"/>
</dbReference>
<dbReference type="STRING" id="153721.MYP_4858"/>
<dbReference type="GO" id="GO:0005975">
    <property type="term" value="P:carbohydrate metabolic process"/>
    <property type="evidence" value="ECO:0007669"/>
    <property type="project" value="UniProtKB-ARBA"/>
</dbReference>
<dbReference type="PANTHER" id="PTHR42535">
    <property type="entry name" value="OOKINETE PROTEIN, PUTATIVE-RELATED"/>
    <property type="match status" value="1"/>
</dbReference>
<feature type="domain" description="Secretion system C-terminal sorting" evidence="2">
    <location>
        <begin position="629"/>
        <end position="701"/>
    </location>
</feature>
<proteinExistence type="predicted"/>
<dbReference type="AlphaFoldDB" id="A0A098LNC4"/>
<evidence type="ECO:0000259" key="2">
    <source>
        <dbReference type="Pfam" id="PF18962"/>
    </source>
</evidence>
<dbReference type="Gene3D" id="2.60.120.200">
    <property type="match status" value="4"/>
</dbReference>
<feature type="chain" id="PRO_5001937668" evidence="1">
    <location>
        <begin position="20"/>
        <end position="705"/>
    </location>
</feature>
<comment type="caution">
    <text evidence="3">The sequence shown here is derived from an EMBL/GenBank/DDBJ whole genome shotgun (WGS) entry which is preliminary data.</text>
</comment>
<evidence type="ECO:0000313" key="4">
    <source>
        <dbReference type="Proteomes" id="UP000030185"/>
    </source>
</evidence>
<sequence length="705" mass="76455">MRKILLVILVLFNFSLVKAEDKLVAYYPFTGNVNDASGNGNNGTSYGATLTTDRCGRKNGAYHFNGSSYISLPTKDFINSNYTYAMWVSFDNLNSVASLLNIGAKGGDQAIQVVPNGAGWAGGGYNTNGTLTGAIPGKYPSANRWYHVILTRNDSTARLYIDGQLEATGSTNNSSPSYASAPYYAMLGVRGFENIQFLTGKLDEVRIYNYALSTDEIADLYNSYECNKLVAYYPFTGNASDASGNGNDGTSYGATLTTDRCGKANSAYHFNGSSYISLPTKDFINPNYTYAMWVSFDNLNSVTSLLNIGAKGGDQAIQVVPNGAGWAGGGYNINGTLTGAIPGKYPSANRWYHVILTRDDSSAKLYIDGQLEAIGSTNNSSPSYASAPYYAMLGVRGFENIQFLTGKLDEVRIYNYALSMAEIAELYNSYECNSNKLVAYYPFTGNVNDASGNGNDGTSHGATFATDRCGNENSAFHFGGSSNISLPTKGLINSNYTYAMWVSFDNLNTVLSLLTGAITGKYPSANKWYHVVLTGDDSGAKFYIDGKLEAEGSFNNLSSGYASILYYAVIGATDFEYMQFLSGKLDELRIYNYSLSAAEVKDLYNSYSCNGNVITSINGQSLEENLFEVYPNPADSKFFVKYDKNSLTASKITVTNAIGKTVCTIEDAETMQNLEIQLSEQPSGIYFVSIKTVEGATITKRLLLK</sequence>
<dbReference type="OrthoDB" id="1490335at2"/>
<accession>A0A098LNC4</accession>
<evidence type="ECO:0000313" key="3">
    <source>
        <dbReference type="EMBL" id="GAL87628.1"/>
    </source>
</evidence>
<dbReference type="PANTHER" id="PTHR42535:SF2">
    <property type="entry name" value="CHROMOSOME UNDETERMINED SCAFFOLD_146, WHOLE GENOME SHOTGUN SEQUENCE"/>
    <property type="match status" value="1"/>
</dbReference>
<dbReference type="Proteomes" id="UP000030185">
    <property type="component" value="Unassembled WGS sequence"/>
</dbReference>
<dbReference type="eggNOG" id="COG4733">
    <property type="taxonomic scope" value="Bacteria"/>
</dbReference>
<dbReference type="InterPro" id="IPR013320">
    <property type="entry name" value="ConA-like_dom_sf"/>
</dbReference>
<dbReference type="Pfam" id="PF13385">
    <property type="entry name" value="Laminin_G_3"/>
    <property type="match status" value="3"/>
</dbReference>
<evidence type="ECO:0000256" key="1">
    <source>
        <dbReference type="SAM" id="SignalP"/>
    </source>
</evidence>
<dbReference type="RefSeq" id="WP_045469488.1">
    <property type="nucleotide sequence ID" value="NZ_BBLT01000015.1"/>
</dbReference>
<dbReference type="GO" id="GO:0004553">
    <property type="term" value="F:hydrolase activity, hydrolyzing O-glycosyl compounds"/>
    <property type="evidence" value="ECO:0007669"/>
    <property type="project" value="UniProtKB-ARBA"/>
</dbReference>
<dbReference type="EMBL" id="BBLT01000015">
    <property type="protein sequence ID" value="GAL87628.1"/>
    <property type="molecule type" value="Genomic_DNA"/>
</dbReference>
<dbReference type="NCBIfam" id="TIGR04183">
    <property type="entry name" value="Por_Secre_tail"/>
    <property type="match status" value="1"/>
</dbReference>
<gene>
    <name evidence="3" type="ORF">MYP_4858</name>
</gene>